<comment type="caution">
    <text evidence="1">The sequence shown here is derived from an EMBL/GenBank/DDBJ whole genome shotgun (WGS) entry which is preliminary data.</text>
</comment>
<dbReference type="RefSeq" id="WP_006696892.1">
    <property type="nucleotide sequence ID" value="NZ_JH376860.1"/>
</dbReference>
<evidence type="ECO:0008006" key="3">
    <source>
        <dbReference type="Google" id="ProtNLM"/>
    </source>
</evidence>
<name>A0ABN0DNY8_9FIRM</name>
<sequence length="81" mass="9676">MSKWEKLLKRIRRNPKAVRFNDVAKILESMGYEQRQPNRGSSHWTFRKHGCMPITIPRQEPYVKETYVKIIIDMLSEEEGV</sequence>
<proteinExistence type="predicted"/>
<dbReference type="EMBL" id="ADGH01000016">
    <property type="protein sequence ID" value="EHG24007.1"/>
    <property type="molecule type" value="Genomic_DNA"/>
</dbReference>
<organism evidence="1 2">
    <name type="scientific">Selenomonas noxia F0398</name>
    <dbReference type="NCBI Taxonomy" id="702437"/>
    <lineage>
        <taxon>Bacteria</taxon>
        <taxon>Bacillati</taxon>
        <taxon>Bacillota</taxon>
        <taxon>Negativicutes</taxon>
        <taxon>Selenomonadales</taxon>
        <taxon>Selenomonadaceae</taxon>
        <taxon>Selenomonas</taxon>
    </lineage>
</organism>
<evidence type="ECO:0000313" key="2">
    <source>
        <dbReference type="Proteomes" id="UP000003175"/>
    </source>
</evidence>
<evidence type="ECO:0000313" key="1">
    <source>
        <dbReference type="EMBL" id="EHG24007.1"/>
    </source>
</evidence>
<gene>
    <name evidence="1" type="ORF">HMPREF9432_01681</name>
</gene>
<dbReference type="Proteomes" id="UP000003175">
    <property type="component" value="Unassembled WGS sequence"/>
</dbReference>
<protein>
    <recommendedName>
        <fullName evidence="3">Toxin-antitoxin system, toxin component, HicA family</fullName>
    </recommendedName>
</protein>
<keyword evidence="2" id="KW-1185">Reference proteome</keyword>
<accession>A0ABN0DNY8</accession>
<reference evidence="1 2" key="1">
    <citation type="submission" date="2011-08" db="EMBL/GenBank/DDBJ databases">
        <title>The Genome Sequence of Selenomonas noxia F0398.</title>
        <authorList>
            <consortium name="The Broad Institute Genome Sequencing Platform"/>
            <person name="Earl A."/>
            <person name="Ward D."/>
            <person name="Feldgarden M."/>
            <person name="Gevers D."/>
            <person name="Izard J."/>
            <person name="Ganesan A."/>
            <person name="Blanton J.M."/>
            <person name="Baranova O.V."/>
            <person name="Tanner A.C."/>
            <person name="Dewhirst F.E."/>
            <person name="Young S.K."/>
            <person name="Zeng Q."/>
            <person name="Gargeya S."/>
            <person name="Fitzgerald M."/>
            <person name="Haas B."/>
            <person name="Abouelleil A."/>
            <person name="Alvarado L."/>
            <person name="Arachchi H.M."/>
            <person name="Berlin A."/>
            <person name="Brown A."/>
            <person name="Chapman S.B."/>
            <person name="Chen Z."/>
            <person name="Dunbar C."/>
            <person name="Freedman E."/>
            <person name="Gearin G."/>
            <person name="Gellesch M."/>
            <person name="Goldberg J."/>
            <person name="Griggs A."/>
            <person name="Gujja S."/>
            <person name="Heiman D."/>
            <person name="Howarth C."/>
            <person name="Larson L."/>
            <person name="Lui A."/>
            <person name="MacDonald P.J.P."/>
            <person name="Montmayeur A."/>
            <person name="Murphy C."/>
            <person name="Neiman D."/>
            <person name="Pearson M."/>
            <person name="Priest M."/>
            <person name="Roberts A."/>
            <person name="Saif S."/>
            <person name="Shea T."/>
            <person name="Shenoy N."/>
            <person name="Sisk P."/>
            <person name="Stolte C."/>
            <person name="Sykes S."/>
            <person name="Wortman J."/>
            <person name="Nusbaum C."/>
            <person name="Birren B."/>
        </authorList>
    </citation>
    <scope>NUCLEOTIDE SEQUENCE [LARGE SCALE GENOMIC DNA]</scope>
    <source>
        <strain evidence="1 2">F0398</strain>
    </source>
</reference>